<name>Q8QNB0_ESV1K</name>
<reference evidence="1 2" key="2">
    <citation type="journal article" date="1998" name="Adv. Virus Res.">
        <title>Viruses in marine brown algae.</title>
        <authorList>
            <person name="Muller D.G."/>
            <person name="Kapp M."/>
            <person name="Knippers R."/>
        </authorList>
    </citation>
    <scope>NUCLEOTIDE SEQUENCE [LARGE SCALE GENOMIC DNA]</scope>
    <source>
        <strain evidence="2">Isolate New Zealand/Kaikoura/1988</strain>
    </source>
</reference>
<proteinExistence type="predicted"/>
<reference evidence="1 2" key="1">
    <citation type="journal article" date="1995" name="Virology">
        <title>Coat protein of the Ectocarpus siliculosus virus.</title>
        <authorList>
            <person name="Klein M."/>
            <person name="Lanka S.T."/>
            <person name="Knippers R."/>
            <person name="Muller D.G."/>
        </authorList>
    </citation>
    <scope>NUCLEOTIDE SEQUENCE [LARGE SCALE GENOMIC DNA]</scope>
    <source>
        <strain evidence="2">Isolate New Zealand/Kaikoura/1988</strain>
    </source>
</reference>
<gene>
    <name evidence="1" type="primary">ORF 177</name>
</gene>
<sequence>MFVMFFGSKVLLFDQKKTSPSKTILWFSTGLFPRGNSCEYVIHHHIPKKYFYPILFFPIFVGAHLDL</sequence>
<protein>
    <submittedName>
        <fullName evidence="1">EsV-1-177</fullName>
    </submittedName>
</protein>
<organism evidence="1 2">
    <name type="scientific">Ectocarpus siliculosus virus 1 (isolate New Zealand/Kaikoura/1988)</name>
    <name type="common">EsV-1</name>
    <dbReference type="NCBI Taxonomy" id="654926"/>
    <lineage>
        <taxon>Viruses</taxon>
        <taxon>Varidnaviria</taxon>
        <taxon>Bamfordvirae</taxon>
        <taxon>Nucleocytoviricota</taxon>
        <taxon>Megaviricetes</taxon>
        <taxon>Algavirales</taxon>
        <taxon>Phycodnaviridae</taxon>
        <taxon>Phaeovirus</taxon>
        <taxon>Phaeovirus unasiliculosus</taxon>
        <taxon>Ectocarpus siliculosus virus 1</taxon>
    </lineage>
</organism>
<evidence type="ECO:0000313" key="2">
    <source>
        <dbReference type="Proteomes" id="UP000000864"/>
    </source>
</evidence>
<dbReference type="KEGG" id="vg:920730"/>
<organismHost>
    <name type="scientific">Ectocarpus siliculosus</name>
    <name type="common">Brown alga</name>
    <name type="synonym">Conferva siliculosa</name>
    <dbReference type="NCBI Taxonomy" id="2880"/>
</organismHost>
<evidence type="ECO:0000313" key="1">
    <source>
        <dbReference type="EMBL" id="AAK14591.1"/>
    </source>
</evidence>
<reference evidence="1 2" key="3">
    <citation type="journal article" date="2000" name="Virology">
        <title>Characterization and immunolocalization of major structural proteins in the brown algal virus EsV-1.</title>
        <authorList>
            <person name="Delaroque N."/>
            <person name="Wolf S."/>
            <person name="Muller D.G."/>
            <person name="Knippers R."/>
        </authorList>
    </citation>
    <scope>NUCLEOTIDE SEQUENCE [LARGE SCALE GENOMIC DNA]</scope>
    <source>
        <strain evidence="2">Isolate New Zealand/Kaikoura/1988</strain>
    </source>
</reference>
<dbReference type="Proteomes" id="UP000000864">
    <property type="component" value="Segment"/>
</dbReference>
<accession>Q8QNB0</accession>
<keyword evidence="2" id="KW-1185">Reference proteome</keyword>
<reference evidence="1 2" key="4">
    <citation type="journal article" date="2000" name="Virology">
        <title>The brown algal virus EsV-1 particle contains a putative hybrid histidine kinase.</title>
        <authorList>
            <person name="Delaroque N."/>
            <person name="Wolf S."/>
            <person name="Muller D.G."/>
            <person name="Knippers R."/>
        </authorList>
    </citation>
    <scope>NUCLEOTIDE SEQUENCE [LARGE SCALE GENOMIC DNA]</scope>
    <source>
        <strain evidence="2">Isolate New Zealand/Kaikoura/1988</strain>
    </source>
</reference>
<dbReference type="EMBL" id="AF204951">
    <property type="protein sequence ID" value="AAK14591.1"/>
    <property type="molecule type" value="Genomic_DNA"/>
</dbReference>